<evidence type="ECO:0000256" key="1">
    <source>
        <dbReference type="SAM" id="Coils"/>
    </source>
</evidence>
<comment type="caution">
    <text evidence="3">The sequence shown here is derived from an EMBL/GenBank/DDBJ whole genome shotgun (WGS) entry which is preliminary data.</text>
</comment>
<keyword evidence="4" id="KW-1185">Reference proteome</keyword>
<gene>
    <name evidence="3" type="ORF">NQ318_019101</name>
</gene>
<name>A0AAV8XS88_9CUCU</name>
<dbReference type="PANTHER" id="PTHR47331:SF5">
    <property type="entry name" value="RIBONUCLEASE H"/>
    <property type="match status" value="1"/>
</dbReference>
<dbReference type="InterPro" id="IPR005312">
    <property type="entry name" value="DUF1759"/>
</dbReference>
<dbReference type="EMBL" id="JAPWTK010000388">
    <property type="protein sequence ID" value="KAJ8941096.1"/>
    <property type="molecule type" value="Genomic_DNA"/>
</dbReference>
<protein>
    <recommendedName>
        <fullName evidence="2">DUF5641 domain-containing protein</fullName>
    </recommendedName>
</protein>
<sequence length="855" mass="97526">MNAESFIRKRASIKARLTHFETYLSSFTTDDENISSVQAVELEQRVIRLENLINEFDDIQANIESVAENMDKEFDERETIDSRFYSALLVNNHVMGLFNVQPVDRESSVKIRNLIDSFTKHIRSLSQLKQPTEHWDTLLIFILTGKLDPVTAREWENHRSGTDLPTLHQLSQFLKNRADFLETLETNHMGKRASNDQIKPKSRSHGFHTQTVTCPMCESNHFLYRCREFSKMSNNQRAKKVKDLNLCENCLHAGHKADACKYGSCKKCQLKHNTLIHVESSVMTTPNTSNTNSLSACSVKNAYILLSTALLAINDSQGNGHLVVALLDSGSQSSFITRRLCKKLGLKTNKVNLTVSGIGSVTSNVTHRCNTTVKSRDGTFRKNVALFVLPLISGTLPNVKIDISHLNIAPNISLANPNFHQPSEIYILLGADVFWELILPEQISLGTNKPKLQKTAFSWVVSGPINVNGRQNTVSCNLNTKFELHDQLTRFWEIEESSSKKLMSNEEIACEAHFSETFRRNNDGRFIVSLPLKHPVEFLGESRTQAERRAANIIRSDFYVDDLLSGADTREEAIELCKQISECLQGGCFNLRKWRSNDPSILQNVQSQTNETALDFGTQIFFSFSRISKFNRMIRTAAYVLRFVHNIKNANNARHTGELTVSELDIALKFLVKLSQCESFPAERSNLYEKRPLKSDSKILSLAPFMDTEGIIRVGDGGRLLNSNFAYDKKLPMLLSPSHRFTELLFREEHIRLLHAGPQLLLANSRERFLDYCRMQQFLQHIWQRWSKEYVTELQQRQRWKSSSGQLRVDDLVLIKDNNVPSFKWRLGRVTVVYPGIIPVKRAFSKICPLPIVDI</sequence>
<proteinExistence type="predicted"/>
<dbReference type="AlphaFoldDB" id="A0AAV8XS88"/>
<accession>A0AAV8XS88</accession>
<keyword evidence="1" id="KW-0175">Coiled coil</keyword>
<dbReference type="InterPro" id="IPR040676">
    <property type="entry name" value="DUF5641"/>
</dbReference>
<evidence type="ECO:0000313" key="3">
    <source>
        <dbReference type="EMBL" id="KAJ8941096.1"/>
    </source>
</evidence>
<feature type="coiled-coil region" evidence="1">
    <location>
        <begin position="39"/>
        <end position="69"/>
    </location>
</feature>
<reference evidence="3" key="1">
    <citation type="journal article" date="2023" name="Insect Mol. Biol.">
        <title>Genome sequencing provides insights into the evolution of gene families encoding plant cell wall-degrading enzymes in longhorned beetles.</title>
        <authorList>
            <person name="Shin N.R."/>
            <person name="Okamura Y."/>
            <person name="Kirsch R."/>
            <person name="Pauchet Y."/>
        </authorList>
    </citation>
    <scope>NUCLEOTIDE SEQUENCE</scope>
    <source>
        <strain evidence="3">AMC_N1</strain>
    </source>
</reference>
<dbReference type="Proteomes" id="UP001162162">
    <property type="component" value="Unassembled WGS sequence"/>
</dbReference>
<dbReference type="PANTHER" id="PTHR47331">
    <property type="entry name" value="PHD-TYPE DOMAIN-CONTAINING PROTEIN"/>
    <property type="match status" value="1"/>
</dbReference>
<dbReference type="InterPro" id="IPR021109">
    <property type="entry name" value="Peptidase_aspartic_dom_sf"/>
</dbReference>
<evidence type="ECO:0000259" key="2">
    <source>
        <dbReference type="Pfam" id="PF18701"/>
    </source>
</evidence>
<dbReference type="Pfam" id="PF13650">
    <property type="entry name" value="Asp_protease_2"/>
    <property type="match status" value="1"/>
</dbReference>
<dbReference type="Pfam" id="PF03564">
    <property type="entry name" value="DUF1759"/>
    <property type="match status" value="1"/>
</dbReference>
<dbReference type="Gene3D" id="2.40.70.10">
    <property type="entry name" value="Acid Proteases"/>
    <property type="match status" value="1"/>
</dbReference>
<feature type="domain" description="DUF5641" evidence="2">
    <location>
        <begin position="773"/>
        <end position="836"/>
    </location>
</feature>
<evidence type="ECO:0000313" key="4">
    <source>
        <dbReference type="Proteomes" id="UP001162162"/>
    </source>
</evidence>
<dbReference type="SUPFAM" id="SSF50630">
    <property type="entry name" value="Acid proteases"/>
    <property type="match status" value="1"/>
</dbReference>
<dbReference type="Pfam" id="PF18701">
    <property type="entry name" value="DUF5641"/>
    <property type="match status" value="1"/>
</dbReference>
<dbReference type="CDD" id="cd00303">
    <property type="entry name" value="retropepsin_like"/>
    <property type="match status" value="1"/>
</dbReference>
<organism evidence="3 4">
    <name type="scientific">Aromia moschata</name>
    <dbReference type="NCBI Taxonomy" id="1265417"/>
    <lineage>
        <taxon>Eukaryota</taxon>
        <taxon>Metazoa</taxon>
        <taxon>Ecdysozoa</taxon>
        <taxon>Arthropoda</taxon>
        <taxon>Hexapoda</taxon>
        <taxon>Insecta</taxon>
        <taxon>Pterygota</taxon>
        <taxon>Neoptera</taxon>
        <taxon>Endopterygota</taxon>
        <taxon>Coleoptera</taxon>
        <taxon>Polyphaga</taxon>
        <taxon>Cucujiformia</taxon>
        <taxon>Chrysomeloidea</taxon>
        <taxon>Cerambycidae</taxon>
        <taxon>Cerambycinae</taxon>
        <taxon>Callichromatini</taxon>
        <taxon>Aromia</taxon>
    </lineage>
</organism>